<evidence type="ECO:0000313" key="2">
    <source>
        <dbReference type="EMBL" id="KIW71446.1"/>
    </source>
</evidence>
<feature type="region of interest" description="Disordered" evidence="1">
    <location>
        <begin position="1"/>
        <end position="45"/>
    </location>
</feature>
<organism evidence="2 3">
    <name type="scientific">Phialophora macrospora</name>
    <dbReference type="NCBI Taxonomy" id="1851006"/>
    <lineage>
        <taxon>Eukaryota</taxon>
        <taxon>Fungi</taxon>
        <taxon>Dikarya</taxon>
        <taxon>Ascomycota</taxon>
        <taxon>Pezizomycotina</taxon>
        <taxon>Eurotiomycetes</taxon>
        <taxon>Chaetothyriomycetidae</taxon>
        <taxon>Chaetothyriales</taxon>
        <taxon>Herpotrichiellaceae</taxon>
        <taxon>Phialophora</taxon>
    </lineage>
</organism>
<feature type="compositionally biased region" description="Basic and acidic residues" evidence="1">
    <location>
        <begin position="86"/>
        <end position="107"/>
    </location>
</feature>
<dbReference type="EMBL" id="KN846957">
    <property type="protein sequence ID" value="KIW71448.1"/>
    <property type="molecule type" value="Genomic_DNA"/>
</dbReference>
<reference evidence="2 3" key="1">
    <citation type="submission" date="2015-01" db="EMBL/GenBank/DDBJ databases">
        <title>The Genome Sequence of Capronia semiimmersa CBS27337.</title>
        <authorList>
            <consortium name="The Broad Institute Genomics Platform"/>
            <person name="Cuomo C."/>
            <person name="de Hoog S."/>
            <person name="Gorbushina A."/>
            <person name="Stielow B."/>
            <person name="Teixiera M."/>
            <person name="Abouelleil A."/>
            <person name="Chapman S.B."/>
            <person name="Priest M."/>
            <person name="Young S.K."/>
            <person name="Wortman J."/>
            <person name="Nusbaum C."/>
            <person name="Birren B."/>
        </authorList>
    </citation>
    <scope>NUCLEOTIDE SEQUENCE [LARGE SCALE GENOMIC DNA]</scope>
    <source>
        <strain evidence="2 3">CBS 27337</strain>
    </source>
</reference>
<evidence type="ECO:0000313" key="3">
    <source>
        <dbReference type="Proteomes" id="UP000054266"/>
    </source>
</evidence>
<dbReference type="AlphaFoldDB" id="A0A0D2D1X5"/>
<feature type="region of interest" description="Disordered" evidence="1">
    <location>
        <begin position="65"/>
        <end position="136"/>
    </location>
</feature>
<gene>
    <name evidence="2" type="ORF">PV04_03614</name>
</gene>
<dbReference type="EMBL" id="KN846957">
    <property type="protein sequence ID" value="KIW71447.1"/>
    <property type="molecule type" value="Genomic_DNA"/>
</dbReference>
<dbReference type="HOGENOM" id="CLU_030038_0_0_1"/>
<accession>A0A0D2D1X5</accession>
<feature type="compositionally biased region" description="Polar residues" evidence="1">
    <location>
        <begin position="28"/>
        <end position="40"/>
    </location>
</feature>
<name>A0A0D2D1X5_9EURO</name>
<sequence length="473" mass="50853">MSAPQTGERGEASGTPGGKPQSRRTSRRNTISEGSTSQAGGKQAIISKISLPFFANRRKGRLDVSEASIPAPQSSDISAQGQIFVSHEHSGGKVVEDSHDHPDKSTEEATNTPETSQTPAKLPRDEQSQLPKAFSDSDVAQEIAVDYPKEASAPSPTTSNTARPALHPFTQSETAVEVIAESSGKFVPVQAHSIPAIEIHRPSGTAMAAAVGITATNSANVPATPTQSALEQSPADAGTAPLNNLSTVVAAIPALANLPVDPSNVTNAISAGTSAISLPLPPPGLSTSGKGGKKKRMVRKTRKLLLRKRLLAIIIGRDLADVVHPQLKADANVAGGLPLRVDGPSDLLNSYTDRTERKRDFRRRQLDQKIAAARIHAEAEEIHRCRICRGLTRTMYLRRYHRLQLKRDRPDMNIFDRRAAAMARVAVFRCKCNRRLLGVENEVTVRDPVPTQHLRAPAAIEIPLSGVDEAQQR</sequence>
<feature type="compositionally biased region" description="Polar residues" evidence="1">
    <location>
        <begin position="71"/>
        <end position="83"/>
    </location>
</feature>
<dbReference type="Proteomes" id="UP000054266">
    <property type="component" value="Unassembled WGS sequence"/>
</dbReference>
<keyword evidence="3" id="KW-1185">Reference proteome</keyword>
<dbReference type="EMBL" id="KN846957">
    <property type="protein sequence ID" value="KIW71446.1"/>
    <property type="molecule type" value="Genomic_DNA"/>
</dbReference>
<feature type="compositionally biased region" description="Polar residues" evidence="1">
    <location>
        <begin position="108"/>
        <end position="119"/>
    </location>
</feature>
<proteinExistence type="predicted"/>
<protein>
    <submittedName>
        <fullName evidence="2">Uncharacterized protein</fullName>
    </submittedName>
</protein>
<evidence type="ECO:0000256" key="1">
    <source>
        <dbReference type="SAM" id="MobiDB-lite"/>
    </source>
</evidence>